<sequence>MAGKADQAIDKMSFEDALKELEDIVRRLEGGDVELEKSIEIYERGARLKAHCEARLKAAELKIEQIVQGADGKPKTESASFD</sequence>
<dbReference type="Pfam" id="PF02609">
    <property type="entry name" value="Exonuc_VII_S"/>
    <property type="match status" value="1"/>
</dbReference>
<keyword evidence="3 6" id="KW-0540">Nuclease</keyword>
<evidence type="ECO:0000313" key="7">
    <source>
        <dbReference type="EMBL" id="GGB57696.1"/>
    </source>
</evidence>
<protein>
    <recommendedName>
        <fullName evidence="6">Exodeoxyribonuclease 7 small subunit</fullName>
        <ecNumber evidence="6">3.1.11.6</ecNumber>
    </recommendedName>
    <alternativeName>
        <fullName evidence="6">Exodeoxyribonuclease VII small subunit</fullName>
        <shortName evidence="6">Exonuclease VII small subunit</shortName>
    </alternativeName>
</protein>
<comment type="subcellular location">
    <subcellularLocation>
        <location evidence="6">Cytoplasm</location>
    </subcellularLocation>
</comment>
<dbReference type="InterPro" id="IPR037004">
    <property type="entry name" value="Exonuc_VII_ssu_sf"/>
</dbReference>
<name>A0ABQ1J1B5_9PROT</name>
<dbReference type="SUPFAM" id="SSF116842">
    <property type="entry name" value="XseB-like"/>
    <property type="match status" value="1"/>
</dbReference>
<dbReference type="NCBIfam" id="TIGR01280">
    <property type="entry name" value="xseB"/>
    <property type="match status" value="1"/>
</dbReference>
<comment type="subunit">
    <text evidence="6">Heterooligomer composed of large and small subunits.</text>
</comment>
<proteinExistence type="inferred from homology"/>
<dbReference type="PIRSF" id="PIRSF006488">
    <property type="entry name" value="Exonuc_VII_S"/>
    <property type="match status" value="1"/>
</dbReference>
<evidence type="ECO:0000256" key="6">
    <source>
        <dbReference type="HAMAP-Rule" id="MF_00337"/>
    </source>
</evidence>
<dbReference type="EC" id="3.1.11.6" evidence="6"/>
<keyword evidence="2 6" id="KW-0963">Cytoplasm</keyword>
<dbReference type="InterPro" id="IPR003761">
    <property type="entry name" value="Exonuc_VII_S"/>
</dbReference>
<keyword evidence="5 6" id="KW-0269">Exonuclease</keyword>
<dbReference type="PANTHER" id="PTHR34137:SF1">
    <property type="entry name" value="EXODEOXYRIBONUCLEASE 7 SMALL SUBUNIT"/>
    <property type="match status" value="1"/>
</dbReference>
<comment type="function">
    <text evidence="6">Bidirectionally degrades single-stranded DNA into large acid-insoluble oligonucleotides, which are then degraded further into small acid-soluble oligonucleotides.</text>
</comment>
<evidence type="ECO:0000256" key="5">
    <source>
        <dbReference type="ARBA" id="ARBA00022839"/>
    </source>
</evidence>
<evidence type="ECO:0000256" key="4">
    <source>
        <dbReference type="ARBA" id="ARBA00022801"/>
    </source>
</evidence>
<keyword evidence="4 6" id="KW-0378">Hydrolase</keyword>
<evidence type="ECO:0000256" key="1">
    <source>
        <dbReference type="ARBA" id="ARBA00009998"/>
    </source>
</evidence>
<keyword evidence="8" id="KW-1185">Reference proteome</keyword>
<dbReference type="Proteomes" id="UP000628854">
    <property type="component" value="Unassembled WGS sequence"/>
</dbReference>
<comment type="similarity">
    <text evidence="1 6">Belongs to the XseB family.</text>
</comment>
<gene>
    <name evidence="6 7" type="primary">xseB</name>
    <name evidence="7" type="ORF">GCM10011503_02600</name>
</gene>
<dbReference type="RefSeq" id="WP_084393959.1">
    <property type="nucleotide sequence ID" value="NZ_BMKF01000001.1"/>
</dbReference>
<dbReference type="PANTHER" id="PTHR34137">
    <property type="entry name" value="EXODEOXYRIBONUCLEASE 7 SMALL SUBUNIT"/>
    <property type="match status" value="1"/>
</dbReference>
<organism evidence="7 8">
    <name type="scientific">Henriciella pelagia</name>
    <dbReference type="NCBI Taxonomy" id="1977912"/>
    <lineage>
        <taxon>Bacteria</taxon>
        <taxon>Pseudomonadati</taxon>
        <taxon>Pseudomonadota</taxon>
        <taxon>Alphaproteobacteria</taxon>
        <taxon>Hyphomonadales</taxon>
        <taxon>Hyphomonadaceae</taxon>
        <taxon>Henriciella</taxon>
    </lineage>
</organism>
<evidence type="ECO:0000256" key="2">
    <source>
        <dbReference type="ARBA" id="ARBA00022490"/>
    </source>
</evidence>
<dbReference type="NCBIfam" id="NF002139">
    <property type="entry name" value="PRK00977.1-3"/>
    <property type="match status" value="1"/>
</dbReference>
<dbReference type="NCBIfam" id="NF002140">
    <property type="entry name" value="PRK00977.1-4"/>
    <property type="match status" value="1"/>
</dbReference>
<dbReference type="EMBL" id="BMKF01000001">
    <property type="protein sequence ID" value="GGB57696.1"/>
    <property type="molecule type" value="Genomic_DNA"/>
</dbReference>
<comment type="caution">
    <text evidence="7">The sequence shown here is derived from an EMBL/GenBank/DDBJ whole genome shotgun (WGS) entry which is preliminary data.</text>
</comment>
<evidence type="ECO:0000313" key="8">
    <source>
        <dbReference type="Proteomes" id="UP000628854"/>
    </source>
</evidence>
<dbReference type="HAMAP" id="MF_00337">
    <property type="entry name" value="Exonuc_7_S"/>
    <property type="match status" value="1"/>
</dbReference>
<accession>A0ABQ1J1B5</accession>
<evidence type="ECO:0000256" key="3">
    <source>
        <dbReference type="ARBA" id="ARBA00022722"/>
    </source>
</evidence>
<comment type="catalytic activity">
    <reaction evidence="6">
        <text>Exonucleolytic cleavage in either 5'- to 3'- or 3'- to 5'-direction to yield nucleoside 5'-phosphates.</text>
        <dbReference type="EC" id="3.1.11.6"/>
    </reaction>
</comment>
<reference evidence="8" key="1">
    <citation type="journal article" date="2019" name="Int. J. Syst. Evol. Microbiol.">
        <title>The Global Catalogue of Microorganisms (GCM) 10K type strain sequencing project: providing services to taxonomists for standard genome sequencing and annotation.</title>
        <authorList>
            <consortium name="The Broad Institute Genomics Platform"/>
            <consortium name="The Broad Institute Genome Sequencing Center for Infectious Disease"/>
            <person name="Wu L."/>
            <person name="Ma J."/>
        </authorList>
    </citation>
    <scope>NUCLEOTIDE SEQUENCE [LARGE SCALE GENOMIC DNA]</scope>
    <source>
        <strain evidence="8">CGMCC 1.15928</strain>
    </source>
</reference>
<dbReference type="Gene3D" id="1.10.287.1040">
    <property type="entry name" value="Exonuclease VII, small subunit"/>
    <property type="match status" value="1"/>
</dbReference>